<dbReference type="GO" id="GO:0003677">
    <property type="term" value="F:DNA binding"/>
    <property type="evidence" value="ECO:0007669"/>
    <property type="project" value="UniProtKB-KW"/>
</dbReference>
<evidence type="ECO:0000256" key="1">
    <source>
        <dbReference type="ARBA" id="ARBA00023015"/>
    </source>
</evidence>
<evidence type="ECO:0000256" key="2">
    <source>
        <dbReference type="ARBA" id="ARBA00023125"/>
    </source>
</evidence>
<dbReference type="EMBL" id="LT960614">
    <property type="protein sequence ID" value="SON58095.1"/>
    <property type="molecule type" value="Genomic_DNA"/>
</dbReference>
<dbReference type="GO" id="GO:0003700">
    <property type="term" value="F:DNA-binding transcription factor activity"/>
    <property type="evidence" value="ECO:0007669"/>
    <property type="project" value="InterPro"/>
</dbReference>
<dbReference type="SUPFAM" id="SSF46785">
    <property type="entry name" value="Winged helix' DNA-binding domain"/>
    <property type="match status" value="1"/>
</dbReference>
<dbReference type="Pfam" id="PF07729">
    <property type="entry name" value="FCD"/>
    <property type="match status" value="1"/>
</dbReference>
<evidence type="ECO:0000259" key="4">
    <source>
        <dbReference type="PROSITE" id="PS50949"/>
    </source>
</evidence>
<dbReference type="InterPro" id="IPR011711">
    <property type="entry name" value="GntR_C"/>
</dbReference>
<reference evidence="6" key="1">
    <citation type="submission" date="2017-09" db="EMBL/GenBank/DDBJ databases">
        <title>Genome sequence of Nannocystis excedens DSM 71.</title>
        <authorList>
            <person name="Blom J."/>
        </authorList>
    </citation>
    <scope>NUCLEOTIDE SEQUENCE [LARGE SCALE GENOMIC DNA]</scope>
    <source>
        <strain evidence="6">type strain: E19</strain>
    </source>
</reference>
<sequence length="238" mass="25525">MTDRILDEADIFAPTRSGPASVPARVAEAIQTMIRDRNLEPGAALPSQRDLAAMLGASRPSVREGVSMLETLGIVRVEIGRGIFVSEPRSIAPGTRFAHSYSLREVYQFRAMLEPAAVSAAAGHLGPEDLAAMRANAEALAAAASDGDRVAAAEQDTLFHGRIFSACDNRLFRDIYVQMRAAMQDSQWAPMVIADSIVDTAREHLAIVEALEKGDGPAASAAMEAHIRLTAERCNVEI</sequence>
<evidence type="ECO:0000256" key="3">
    <source>
        <dbReference type="ARBA" id="ARBA00023163"/>
    </source>
</evidence>
<dbReference type="OrthoDB" id="9788098at2"/>
<dbReference type="PROSITE" id="PS50949">
    <property type="entry name" value="HTH_GNTR"/>
    <property type="match status" value="1"/>
</dbReference>
<dbReference type="KEGG" id="hdi:HDIA_4554"/>
<dbReference type="InterPro" id="IPR036390">
    <property type="entry name" value="WH_DNA-bd_sf"/>
</dbReference>
<keyword evidence="2" id="KW-0238">DNA-binding</keyword>
<dbReference type="PRINTS" id="PR00035">
    <property type="entry name" value="HTHGNTR"/>
</dbReference>
<dbReference type="PANTHER" id="PTHR43537">
    <property type="entry name" value="TRANSCRIPTIONAL REGULATOR, GNTR FAMILY"/>
    <property type="match status" value="1"/>
</dbReference>
<organism evidence="5 6">
    <name type="scientific">Hartmannibacter diazotrophicus</name>
    <dbReference type="NCBI Taxonomy" id="1482074"/>
    <lineage>
        <taxon>Bacteria</taxon>
        <taxon>Pseudomonadati</taxon>
        <taxon>Pseudomonadota</taxon>
        <taxon>Alphaproteobacteria</taxon>
        <taxon>Hyphomicrobiales</taxon>
        <taxon>Pleomorphomonadaceae</taxon>
        <taxon>Hartmannibacter</taxon>
    </lineage>
</organism>
<protein>
    <submittedName>
        <fullName evidence="5">Putative L-lactate dehydrogenase operon regulatory protein</fullName>
    </submittedName>
</protein>
<dbReference type="AlphaFoldDB" id="A0A2C9DE96"/>
<evidence type="ECO:0000313" key="6">
    <source>
        <dbReference type="Proteomes" id="UP000223606"/>
    </source>
</evidence>
<dbReference type="SUPFAM" id="SSF48008">
    <property type="entry name" value="GntR ligand-binding domain-like"/>
    <property type="match status" value="1"/>
</dbReference>
<accession>A0A2C9DE96</accession>
<gene>
    <name evidence="5" type="primary">lldR_3</name>
    <name evidence="5" type="ORF">HDIA_4554</name>
</gene>
<dbReference type="Gene3D" id="1.10.10.10">
    <property type="entry name" value="Winged helix-like DNA-binding domain superfamily/Winged helix DNA-binding domain"/>
    <property type="match status" value="1"/>
</dbReference>
<keyword evidence="6" id="KW-1185">Reference proteome</keyword>
<dbReference type="CDD" id="cd07377">
    <property type="entry name" value="WHTH_GntR"/>
    <property type="match status" value="1"/>
</dbReference>
<proteinExistence type="predicted"/>
<keyword evidence="3" id="KW-0804">Transcription</keyword>
<dbReference type="Proteomes" id="UP000223606">
    <property type="component" value="Chromosome 1"/>
</dbReference>
<evidence type="ECO:0000313" key="5">
    <source>
        <dbReference type="EMBL" id="SON58095.1"/>
    </source>
</evidence>
<dbReference type="InterPro" id="IPR036388">
    <property type="entry name" value="WH-like_DNA-bd_sf"/>
</dbReference>
<dbReference type="InterPro" id="IPR000524">
    <property type="entry name" value="Tscrpt_reg_HTH_GntR"/>
</dbReference>
<feature type="domain" description="HTH gntR-type" evidence="4">
    <location>
        <begin position="20"/>
        <end position="88"/>
    </location>
</feature>
<keyword evidence="1" id="KW-0805">Transcription regulation</keyword>
<dbReference type="PANTHER" id="PTHR43537:SF5">
    <property type="entry name" value="UXU OPERON TRANSCRIPTIONAL REGULATOR"/>
    <property type="match status" value="1"/>
</dbReference>
<dbReference type="SMART" id="SM00345">
    <property type="entry name" value="HTH_GNTR"/>
    <property type="match status" value="1"/>
</dbReference>
<name>A0A2C9DE96_9HYPH</name>
<dbReference type="Pfam" id="PF00392">
    <property type="entry name" value="GntR"/>
    <property type="match status" value="1"/>
</dbReference>
<dbReference type="SMART" id="SM00895">
    <property type="entry name" value="FCD"/>
    <property type="match status" value="1"/>
</dbReference>
<dbReference type="RefSeq" id="WP_099558277.1">
    <property type="nucleotide sequence ID" value="NZ_LT960614.1"/>
</dbReference>
<dbReference type="InterPro" id="IPR008920">
    <property type="entry name" value="TF_FadR/GntR_C"/>
</dbReference>
<dbReference type="Gene3D" id="1.20.120.530">
    <property type="entry name" value="GntR ligand-binding domain-like"/>
    <property type="match status" value="1"/>
</dbReference>